<dbReference type="AlphaFoldDB" id="A0A9D4NPX1"/>
<proteinExistence type="predicted"/>
<sequence length="160" mass="17265">SRKKTLANSVDPDETLHDAASHQGLRCLLIGISEVYEEEDNALFMSKDPTDRPILAGYLINSPAVYLNLARIYMVLATKPGSGKTGLNPFSAGNRILKAFANSLDPDEMPQNVAQRGTNIIRGYASARLLVRGGRIVCSHGVALGIDPRNDAESVLTSRT</sequence>
<reference evidence="1" key="2">
    <citation type="submission" date="2020-11" db="EMBL/GenBank/DDBJ databases">
        <authorList>
            <person name="McCartney M.A."/>
            <person name="Auch B."/>
            <person name="Kono T."/>
            <person name="Mallez S."/>
            <person name="Becker A."/>
            <person name="Gohl D.M."/>
            <person name="Silverstein K.A.T."/>
            <person name="Koren S."/>
            <person name="Bechman K.B."/>
            <person name="Herman A."/>
            <person name="Abrahante J.E."/>
            <person name="Garbe J."/>
        </authorList>
    </citation>
    <scope>NUCLEOTIDE SEQUENCE</scope>
    <source>
        <strain evidence="1">Duluth1</strain>
        <tissue evidence="1">Whole animal</tissue>
    </source>
</reference>
<reference evidence="1" key="1">
    <citation type="journal article" date="2019" name="bioRxiv">
        <title>The Genome of the Zebra Mussel, Dreissena polymorpha: A Resource for Invasive Species Research.</title>
        <authorList>
            <person name="McCartney M.A."/>
            <person name="Auch B."/>
            <person name="Kono T."/>
            <person name="Mallez S."/>
            <person name="Zhang Y."/>
            <person name="Obille A."/>
            <person name="Becker A."/>
            <person name="Abrahante J.E."/>
            <person name="Garbe J."/>
            <person name="Badalamenti J.P."/>
            <person name="Herman A."/>
            <person name="Mangelson H."/>
            <person name="Liachko I."/>
            <person name="Sullivan S."/>
            <person name="Sone E.D."/>
            <person name="Koren S."/>
            <person name="Silverstein K.A.T."/>
            <person name="Beckman K.B."/>
            <person name="Gohl D.M."/>
        </authorList>
    </citation>
    <scope>NUCLEOTIDE SEQUENCE</scope>
    <source>
        <strain evidence="1">Duluth1</strain>
        <tissue evidence="1">Whole animal</tissue>
    </source>
</reference>
<dbReference type="Proteomes" id="UP000828390">
    <property type="component" value="Unassembled WGS sequence"/>
</dbReference>
<accession>A0A9D4NPX1</accession>
<name>A0A9D4NPX1_DREPO</name>
<gene>
    <name evidence="1" type="ORF">DPMN_022852</name>
</gene>
<feature type="non-terminal residue" evidence="1">
    <location>
        <position position="1"/>
    </location>
</feature>
<feature type="non-terminal residue" evidence="1">
    <location>
        <position position="160"/>
    </location>
</feature>
<protein>
    <submittedName>
        <fullName evidence="1">Uncharacterized protein</fullName>
    </submittedName>
</protein>
<organism evidence="1 2">
    <name type="scientific">Dreissena polymorpha</name>
    <name type="common">Zebra mussel</name>
    <name type="synonym">Mytilus polymorpha</name>
    <dbReference type="NCBI Taxonomy" id="45954"/>
    <lineage>
        <taxon>Eukaryota</taxon>
        <taxon>Metazoa</taxon>
        <taxon>Spiralia</taxon>
        <taxon>Lophotrochozoa</taxon>
        <taxon>Mollusca</taxon>
        <taxon>Bivalvia</taxon>
        <taxon>Autobranchia</taxon>
        <taxon>Heteroconchia</taxon>
        <taxon>Euheterodonta</taxon>
        <taxon>Imparidentia</taxon>
        <taxon>Neoheterodontei</taxon>
        <taxon>Myida</taxon>
        <taxon>Dreissenoidea</taxon>
        <taxon>Dreissenidae</taxon>
        <taxon>Dreissena</taxon>
    </lineage>
</organism>
<comment type="caution">
    <text evidence="1">The sequence shown here is derived from an EMBL/GenBank/DDBJ whole genome shotgun (WGS) entry which is preliminary data.</text>
</comment>
<evidence type="ECO:0000313" key="2">
    <source>
        <dbReference type="Proteomes" id="UP000828390"/>
    </source>
</evidence>
<evidence type="ECO:0000313" key="1">
    <source>
        <dbReference type="EMBL" id="KAH3898615.1"/>
    </source>
</evidence>
<keyword evidence="2" id="KW-1185">Reference proteome</keyword>
<dbReference type="EMBL" id="JAIWYP010000001">
    <property type="protein sequence ID" value="KAH3898615.1"/>
    <property type="molecule type" value="Genomic_DNA"/>
</dbReference>